<dbReference type="InterPro" id="IPR027417">
    <property type="entry name" value="P-loop_NTPase"/>
</dbReference>
<evidence type="ECO:0000313" key="1">
    <source>
        <dbReference type="EMBL" id="GAN33130.1"/>
    </source>
</evidence>
<evidence type="ECO:0000313" key="2">
    <source>
        <dbReference type="Proteomes" id="UP000032309"/>
    </source>
</evidence>
<dbReference type="Gene3D" id="3.40.50.300">
    <property type="entry name" value="P-loop containing nucleotide triphosphate hydrolases"/>
    <property type="match status" value="1"/>
</dbReference>
<dbReference type="RefSeq" id="WP_052563182.1">
    <property type="nucleotide sequence ID" value="NZ_BAFN01000001.1"/>
</dbReference>
<sequence length="96" mass="10975">MTTETKESDEVAGYLETRYPEFKNAVLVIYINKSGEIIESKAKKDRAELEKLRKAADAIDCDSSPYKVVVSVLMLREGWDVDCGRCSRTILHMRRC</sequence>
<keyword evidence="2" id="KW-1185">Reference proteome</keyword>
<comment type="caution">
    <text evidence="1">The sequence shown here is derived from an EMBL/GenBank/DDBJ whole genome shotgun (WGS) entry which is preliminary data.</text>
</comment>
<dbReference type="Proteomes" id="UP000032309">
    <property type="component" value="Unassembled WGS sequence"/>
</dbReference>
<name>A0ABQ0JWP3_9BACT</name>
<organism evidence="1 2">
    <name type="scientific">Candidatus Brocadia sinica JPN1</name>
    <dbReference type="NCBI Taxonomy" id="1197129"/>
    <lineage>
        <taxon>Bacteria</taxon>
        <taxon>Pseudomonadati</taxon>
        <taxon>Planctomycetota</taxon>
        <taxon>Candidatus Brocadiia</taxon>
        <taxon>Candidatus Brocadiales</taxon>
        <taxon>Candidatus Brocadiaceae</taxon>
        <taxon>Candidatus Brocadia</taxon>
    </lineage>
</organism>
<dbReference type="EMBL" id="BAFN01000001">
    <property type="protein sequence ID" value="GAN33130.1"/>
    <property type="molecule type" value="Genomic_DNA"/>
</dbReference>
<proteinExistence type="predicted"/>
<gene>
    <name evidence="1" type="ORF">BROSI_A1647</name>
</gene>
<protein>
    <submittedName>
        <fullName evidence="1">Type III restriction protein res subunit</fullName>
    </submittedName>
</protein>
<accession>A0ABQ0JWP3</accession>
<reference evidence="2" key="1">
    <citation type="journal article" date="2015" name="Genome Announc.">
        <title>Draft Genome Sequence of an Anaerobic Ammonium-Oxidizing Bacterium, "Candidatus Brocadia sinica".</title>
        <authorList>
            <person name="Oshiki M."/>
            <person name="Shinyako-Hata K."/>
            <person name="Satoh H."/>
            <person name="Okabe S."/>
        </authorList>
    </citation>
    <scope>NUCLEOTIDE SEQUENCE [LARGE SCALE GENOMIC DNA]</scope>
    <source>
        <strain evidence="2">JPN1</strain>
    </source>
</reference>